<dbReference type="InterPro" id="IPR010359">
    <property type="entry name" value="IrrE_HExxH"/>
</dbReference>
<sequence length="485" mass="55574">MTVVEAKDLATKTWLAFCDGGTTQELWDEGIRASFDWSQLVTADDAAVVYGSVLLWLRTTPKDEKNRSNVKALLEKIAPDFFETARWLMADLISDLPSITYDDDQWKKVLLSDSNPDITLAVILKDRSAYERSLFHTGVLHHFDHGSKEDRQTIAALIAKCCRSNDPVVSGWAREVMTYPGLFEAVVREDSRIVYRLPPGIQRFVRRQMARKLTDVAVLAARGTPQIDLDISKMVLMREPSPDSLNLWSDPLMKFNALDDDRLRPSEEAPVDVWLLAQRLGVPVYRYDSEVEVGDWWGMIFWDSLYLCPAVVLRPQLEARERFTLAHELGHLWLGRLLPWGTAENEWDMFGQSDEREVNRFASRLLVPIRVVQRQKDWSWSDVEQLADRYKVSRQAAAIAVIEAVQRYALINVKNGFIHWVWTGSQFPRLHVGRESPVPDAIVSCNGYVSARSIVDSREDPGDLVIRVERFDYSAVYSLYWLAII</sequence>
<feature type="domain" description="IrrE N-terminal-like" evidence="1">
    <location>
        <begin position="318"/>
        <end position="399"/>
    </location>
</feature>
<dbReference type="AlphaFoldDB" id="A0A1W1W777"/>
<evidence type="ECO:0000313" key="2">
    <source>
        <dbReference type="EMBL" id="SMC01979.1"/>
    </source>
</evidence>
<accession>A0A1W1W777</accession>
<proteinExistence type="predicted"/>
<protein>
    <submittedName>
        <fullName evidence="2">Zn-dependent peptidase ImmA, M78 family</fullName>
    </submittedName>
</protein>
<name>A0A1W1W777_SULTA</name>
<evidence type="ECO:0000313" key="3">
    <source>
        <dbReference type="Proteomes" id="UP000192660"/>
    </source>
</evidence>
<dbReference type="PANTHER" id="PTHR43236:SF2">
    <property type="entry name" value="BLL0069 PROTEIN"/>
    <property type="match status" value="1"/>
</dbReference>
<dbReference type="Gene3D" id="1.10.10.2910">
    <property type="match status" value="1"/>
</dbReference>
<dbReference type="EMBL" id="FWWY01000001">
    <property type="protein sequence ID" value="SMC01979.1"/>
    <property type="molecule type" value="Genomic_DNA"/>
</dbReference>
<keyword evidence="3" id="KW-1185">Reference proteome</keyword>
<dbReference type="PANTHER" id="PTHR43236">
    <property type="entry name" value="ANTITOXIN HIGA1"/>
    <property type="match status" value="1"/>
</dbReference>
<reference evidence="3" key="1">
    <citation type="submission" date="2017-04" db="EMBL/GenBank/DDBJ databases">
        <authorList>
            <person name="Varghese N."/>
            <person name="Submissions S."/>
        </authorList>
    </citation>
    <scope>NUCLEOTIDE SEQUENCE [LARGE SCALE GENOMIC DNA]</scope>
    <source>
        <strain evidence="3">DSM 9293</strain>
    </source>
</reference>
<gene>
    <name evidence="2" type="ORF">SAMN00768000_0197</name>
</gene>
<dbReference type="InterPro" id="IPR052345">
    <property type="entry name" value="Rad_response_metalloprotease"/>
</dbReference>
<dbReference type="Pfam" id="PF06114">
    <property type="entry name" value="Peptidase_M78"/>
    <property type="match status" value="1"/>
</dbReference>
<organism evidence="2 3">
    <name type="scientific">Sulfobacillus thermosulfidooxidans (strain DSM 9293 / VKM B-1269 / AT-1)</name>
    <dbReference type="NCBI Taxonomy" id="929705"/>
    <lineage>
        <taxon>Bacteria</taxon>
        <taxon>Bacillati</taxon>
        <taxon>Bacillota</taxon>
        <taxon>Clostridia</taxon>
        <taxon>Eubacteriales</taxon>
        <taxon>Clostridiales Family XVII. Incertae Sedis</taxon>
        <taxon>Sulfobacillus</taxon>
    </lineage>
</organism>
<evidence type="ECO:0000259" key="1">
    <source>
        <dbReference type="Pfam" id="PF06114"/>
    </source>
</evidence>
<dbReference type="RefSeq" id="WP_176213125.1">
    <property type="nucleotide sequence ID" value="NZ_FWWY01000001.1"/>
</dbReference>
<dbReference type="Proteomes" id="UP000192660">
    <property type="component" value="Unassembled WGS sequence"/>
</dbReference>